<evidence type="ECO:0000313" key="2">
    <source>
        <dbReference type="Proteomes" id="UP000834106"/>
    </source>
</evidence>
<dbReference type="EMBL" id="OU503045">
    <property type="protein sequence ID" value="CAI9769573.1"/>
    <property type="molecule type" value="Genomic_DNA"/>
</dbReference>
<reference evidence="1" key="1">
    <citation type="submission" date="2023-05" db="EMBL/GenBank/DDBJ databases">
        <authorList>
            <person name="Huff M."/>
        </authorList>
    </citation>
    <scope>NUCLEOTIDE SEQUENCE</scope>
</reference>
<organism evidence="1 2">
    <name type="scientific">Fraxinus pennsylvanica</name>
    <dbReference type="NCBI Taxonomy" id="56036"/>
    <lineage>
        <taxon>Eukaryota</taxon>
        <taxon>Viridiplantae</taxon>
        <taxon>Streptophyta</taxon>
        <taxon>Embryophyta</taxon>
        <taxon>Tracheophyta</taxon>
        <taxon>Spermatophyta</taxon>
        <taxon>Magnoliopsida</taxon>
        <taxon>eudicotyledons</taxon>
        <taxon>Gunneridae</taxon>
        <taxon>Pentapetalae</taxon>
        <taxon>asterids</taxon>
        <taxon>lamiids</taxon>
        <taxon>Lamiales</taxon>
        <taxon>Oleaceae</taxon>
        <taxon>Oleeae</taxon>
        <taxon>Fraxinus</taxon>
    </lineage>
</organism>
<dbReference type="AlphaFoldDB" id="A0AAD2DYK8"/>
<dbReference type="Proteomes" id="UP000834106">
    <property type="component" value="Chromosome 10"/>
</dbReference>
<sequence>MGFYSQWKQVESLVKNKPYKHKSFKTFLEAQQAFNQFYEAKGVTPSSYNHLNDNIQLRPKYYEDSNPRARPRLPAQLFRPPNPNQRLRMISFKDMIQSSVETDNLPNRFKTIGKIPKSQEEPLFSGITLQNFLQCEEEAKTVGDSDPNKTYFGTIEKQFEQFIFCEGSERTIIQTAFHCGLIKMILLGEKMEEIKLIDDKLLNALKDFKKYVIKDQELHMVLKINSTIPLWNSEGLLIKGYHHIQIKTLPQITLNKPVTTKIECVSEQTLDEWRSLSYQRLLTGLRAFNNESKIKVNFSSSTILVTSKT</sequence>
<keyword evidence="2" id="KW-1185">Reference proteome</keyword>
<gene>
    <name evidence="1" type="ORF">FPE_LOCUS16717</name>
</gene>
<evidence type="ECO:0000313" key="1">
    <source>
        <dbReference type="EMBL" id="CAI9769573.1"/>
    </source>
</evidence>
<name>A0AAD2DYK8_9LAMI</name>
<accession>A0AAD2DYK8</accession>
<proteinExistence type="predicted"/>
<protein>
    <submittedName>
        <fullName evidence="1">Uncharacterized protein</fullName>
    </submittedName>
</protein>